<dbReference type="EMBL" id="OK499992">
    <property type="protein sequence ID" value="UGO50990.1"/>
    <property type="molecule type" value="Genomic_DNA"/>
</dbReference>
<accession>A0AAE8YUG2</accession>
<dbReference type="Proteomes" id="UP000827544">
    <property type="component" value="Segment"/>
</dbReference>
<gene>
    <name evidence="1" type="ORF">NATE_137</name>
</gene>
<protein>
    <submittedName>
        <fullName evidence="1">Uncharacterized protein</fullName>
    </submittedName>
</protein>
<keyword evidence="2" id="KW-1185">Reference proteome</keyword>
<reference evidence="1" key="1">
    <citation type="submission" date="2021-10" db="EMBL/GenBank/DDBJ databases">
        <authorList>
            <person name="Lavering E.D."/>
            <person name="James R."/>
            <person name="Fairholm J.D."/>
            <person name="Ogilvie B.H."/>
            <person name="Thurgood T.L."/>
            <person name="Robison R.A."/>
            <person name="Grose J.H."/>
        </authorList>
    </citation>
    <scope>NUCLEOTIDE SEQUENCE</scope>
</reference>
<sequence>MKSRYKRIVCKKCMDYIYVGSDSVNGKAKMCTSCFNHLSKEEKQIALDEFYIPCVACDGQFYQQNYLGELENCDQCNATGRHKVTKEEYDKFWRFFSKDDFI</sequence>
<evidence type="ECO:0000313" key="1">
    <source>
        <dbReference type="EMBL" id="UGO50990.1"/>
    </source>
</evidence>
<name>A0AAE8YUG2_9CAUD</name>
<evidence type="ECO:0000313" key="2">
    <source>
        <dbReference type="Proteomes" id="UP000827544"/>
    </source>
</evidence>
<organism evidence="1 2">
    <name type="scientific">Bacillus phage vB_BanS_Nate</name>
    <dbReference type="NCBI Taxonomy" id="2894788"/>
    <lineage>
        <taxon>Viruses</taxon>
        <taxon>Duplodnaviria</taxon>
        <taxon>Heunggongvirae</taxon>
        <taxon>Uroviricota</taxon>
        <taxon>Caudoviricetes</taxon>
        <taxon>Joanripponvirinae</taxon>
        <taxon>Natevirus</taxon>
        <taxon>Natevirus nate</taxon>
    </lineage>
</organism>
<proteinExistence type="predicted"/>